<dbReference type="InterPro" id="IPR053135">
    <property type="entry name" value="AKR2_Oxidoreductase"/>
</dbReference>
<dbReference type="SUPFAM" id="SSF51430">
    <property type="entry name" value="NAD(P)-linked oxidoreductase"/>
    <property type="match status" value="1"/>
</dbReference>
<dbReference type="PANTHER" id="PTHR43312">
    <property type="entry name" value="D-THREO-ALDOSE 1-DEHYDROGENASE"/>
    <property type="match status" value="1"/>
</dbReference>
<dbReference type="STRING" id="568816.Acin_2044"/>
<dbReference type="InterPro" id="IPR023210">
    <property type="entry name" value="NADP_OxRdtase_dom"/>
</dbReference>
<dbReference type="Gene3D" id="3.30.70.20">
    <property type="match status" value="1"/>
</dbReference>
<keyword evidence="6" id="KW-1185">Reference proteome</keyword>
<feature type="domain" description="4Fe-4S ferredoxin-type" evidence="4">
    <location>
        <begin position="359"/>
        <end position="390"/>
    </location>
</feature>
<dbReference type="GO" id="GO:0051536">
    <property type="term" value="F:iron-sulfur cluster binding"/>
    <property type="evidence" value="ECO:0007669"/>
    <property type="project" value="UniProtKB-KW"/>
</dbReference>
<keyword evidence="3" id="KW-0411">Iron-sulfur</keyword>
<evidence type="ECO:0000313" key="6">
    <source>
        <dbReference type="Proteomes" id="UP000007093"/>
    </source>
</evidence>
<dbReference type="PANTHER" id="PTHR43312:SF2">
    <property type="entry name" value="OXIDOREDUCTASE"/>
    <property type="match status" value="1"/>
</dbReference>
<dbReference type="Pfam" id="PF13187">
    <property type="entry name" value="Fer4_9"/>
    <property type="match status" value="1"/>
</dbReference>
<gene>
    <name evidence="5" type="ordered locus">Acin_2044</name>
</gene>
<dbReference type="PATRIC" id="fig|568816.4.peg.1983"/>
<dbReference type="InterPro" id="IPR017896">
    <property type="entry name" value="4Fe4S_Fe-S-bd"/>
</dbReference>
<evidence type="ECO:0000313" key="5">
    <source>
        <dbReference type="EMBL" id="AEQ23249.1"/>
    </source>
</evidence>
<dbReference type="Pfam" id="PF00248">
    <property type="entry name" value="Aldo_ket_red"/>
    <property type="match status" value="1"/>
</dbReference>
<evidence type="ECO:0000256" key="3">
    <source>
        <dbReference type="ARBA" id="ARBA00023014"/>
    </source>
</evidence>
<keyword evidence="2" id="KW-0408">Iron</keyword>
<dbReference type="EMBL" id="CP003058">
    <property type="protein sequence ID" value="AEQ23249.1"/>
    <property type="molecule type" value="Genomic_DNA"/>
</dbReference>
<dbReference type="Gene3D" id="3.20.20.100">
    <property type="entry name" value="NADP-dependent oxidoreductase domain"/>
    <property type="match status" value="1"/>
</dbReference>
<dbReference type="InParanoid" id="G4Q4Z4"/>
<accession>G4Q4Z4</accession>
<dbReference type="HOGENOM" id="CLU_023205_3_2_9"/>
<protein>
    <submittedName>
        <fullName evidence="5">Fe-S oxidoreductase</fullName>
    </submittedName>
</protein>
<dbReference type="InterPro" id="IPR017900">
    <property type="entry name" value="4Fe4S_Fe_S_CS"/>
</dbReference>
<dbReference type="CDD" id="cd19096">
    <property type="entry name" value="AKR_Fe-S_oxidoreductase"/>
    <property type="match status" value="1"/>
</dbReference>
<evidence type="ECO:0000259" key="4">
    <source>
        <dbReference type="PROSITE" id="PS51379"/>
    </source>
</evidence>
<dbReference type="GO" id="GO:0046872">
    <property type="term" value="F:metal ion binding"/>
    <property type="evidence" value="ECO:0007669"/>
    <property type="project" value="UniProtKB-KW"/>
</dbReference>
<dbReference type="AlphaFoldDB" id="G4Q4Z4"/>
<keyword evidence="1" id="KW-0479">Metal-binding</keyword>
<dbReference type="Proteomes" id="UP000007093">
    <property type="component" value="Chromosome"/>
</dbReference>
<dbReference type="KEGG" id="ain:Acin_2044"/>
<dbReference type="InterPro" id="IPR036812">
    <property type="entry name" value="NAD(P)_OxRdtase_dom_sf"/>
</dbReference>
<sequence length="404" mass="45977">MRKNEDALFYENGAFRKRGMTMQTGFPEVKKKLGFGAMRLPMIGEKVDLAAFSKMVDLFLSEGFNYFDTAHPYLNGESELALREALTSRYPREAYLLANKLTAPYFDQESDIRPFFEKQLQWCGVSYFDFYLMHAQNLGNYDKFQRCHAYETAFALKKEGKIRHVGLSFHDKAEVLERILGDHPDVEFVQIQMNYIDMESTAVDARRVYETCLRFHKPVIVMEPVKGGSLVKLPPKAQHLFDTLQQGAYPKASNASYAIRFVAGHEGIFMVLSGMSTLSQVADNTSFMKDFKPLTDKEKRTLDGVVEVFSQLDAVPCTACRYCIEENHCPKKIPIPDIFSLLNSMRVFNNHNANFYYENVVTANAGKASDCILCGACEHVCPQHLTIRKFLKEAAATFEEPKKG</sequence>
<evidence type="ECO:0000256" key="2">
    <source>
        <dbReference type="ARBA" id="ARBA00023004"/>
    </source>
</evidence>
<proteinExistence type="predicted"/>
<dbReference type="PROSITE" id="PS00198">
    <property type="entry name" value="4FE4S_FER_1"/>
    <property type="match status" value="1"/>
</dbReference>
<name>G4Q4Z4_ACIIR</name>
<dbReference type="eggNOG" id="COG1453">
    <property type="taxonomic scope" value="Bacteria"/>
</dbReference>
<organism evidence="5 6">
    <name type="scientific">Acidaminococcus intestini (strain RyC-MR95)</name>
    <dbReference type="NCBI Taxonomy" id="568816"/>
    <lineage>
        <taxon>Bacteria</taxon>
        <taxon>Bacillati</taxon>
        <taxon>Bacillota</taxon>
        <taxon>Negativicutes</taxon>
        <taxon>Acidaminococcales</taxon>
        <taxon>Acidaminococcaceae</taxon>
        <taxon>Acidaminococcus</taxon>
    </lineage>
</organism>
<evidence type="ECO:0000256" key="1">
    <source>
        <dbReference type="ARBA" id="ARBA00022723"/>
    </source>
</evidence>
<dbReference type="PROSITE" id="PS51379">
    <property type="entry name" value="4FE4S_FER_2"/>
    <property type="match status" value="1"/>
</dbReference>
<reference evidence="5 6" key="1">
    <citation type="journal article" date="2011" name="J. Bacteriol.">
        <title>Complete genome sequence of Acidaminococcus intestini RYC-MR95, a Gram-negative bacterium from the phylum Firmicutes.</title>
        <authorList>
            <person name="D'Auria G."/>
            <person name="Galan J.C."/>
            <person name="Rodriguez-Alcayna M."/>
            <person name="Moya A."/>
            <person name="Baquero F."/>
            <person name="Latorre A."/>
        </authorList>
    </citation>
    <scope>NUCLEOTIDE SEQUENCE [LARGE SCALE GENOMIC DNA]</scope>
    <source>
        <strain evidence="5 6">RyC-MR95</strain>
    </source>
</reference>
<dbReference type="SUPFAM" id="SSF46548">
    <property type="entry name" value="alpha-helical ferredoxin"/>
    <property type="match status" value="1"/>
</dbReference>